<keyword evidence="1" id="KW-0805">Transcription regulation</keyword>
<dbReference type="GO" id="GO:0003700">
    <property type="term" value="F:DNA-binding transcription factor activity"/>
    <property type="evidence" value="ECO:0007669"/>
    <property type="project" value="InterPro"/>
</dbReference>
<dbReference type="AlphaFoldDB" id="A0A9X1RIS2"/>
<dbReference type="SMART" id="SM00347">
    <property type="entry name" value="HTH_MARR"/>
    <property type="match status" value="1"/>
</dbReference>
<name>A0A9X1RIS2_9BURK</name>
<keyword evidence="6" id="KW-1185">Reference proteome</keyword>
<dbReference type="PANTHER" id="PTHR35790:SF4">
    <property type="entry name" value="HTH-TYPE TRANSCRIPTIONAL REGULATOR PCHR"/>
    <property type="match status" value="1"/>
</dbReference>
<evidence type="ECO:0000256" key="1">
    <source>
        <dbReference type="ARBA" id="ARBA00023015"/>
    </source>
</evidence>
<dbReference type="InterPro" id="IPR000835">
    <property type="entry name" value="HTH_MarR-typ"/>
</dbReference>
<protein>
    <submittedName>
        <fullName evidence="5">MarR family transcriptional regulator</fullName>
    </submittedName>
</protein>
<dbReference type="PRINTS" id="PR00598">
    <property type="entry name" value="HTHMARR"/>
</dbReference>
<reference evidence="5" key="1">
    <citation type="submission" date="2022-01" db="EMBL/GenBank/DDBJ databases">
        <title>Genome sequence and assembly of Parabukholderia sp. RG36.</title>
        <authorList>
            <person name="Chhetri G."/>
        </authorList>
    </citation>
    <scope>NUCLEOTIDE SEQUENCE</scope>
    <source>
        <strain evidence="5">RG36</strain>
    </source>
</reference>
<evidence type="ECO:0000256" key="2">
    <source>
        <dbReference type="ARBA" id="ARBA00023125"/>
    </source>
</evidence>
<evidence type="ECO:0000313" key="5">
    <source>
        <dbReference type="EMBL" id="MCG5073246.1"/>
    </source>
</evidence>
<dbReference type="RefSeq" id="WP_238462987.1">
    <property type="nucleotide sequence ID" value="NZ_JAKLJA010000004.1"/>
</dbReference>
<dbReference type="InterPro" id="IPR036388">
    <property type="entry name" value="WH-like_DNA-bd_sf"/>
</dbReference>
<dbReference type="PROSITE" id="PS50995">
    <property type="entry name" value="HTH_MARR_2"/>
    <property type="match status" value="1"/>
</dbReference>
<dbReference type="Pfam" id="PF01047">
    <property type="entry name" value="MarR"/>
    <property type="match status" value="1"/>
</dbReference>
<dbReference type="SUPFAM" id="SSF46785">
    <property type="entry name" value="Winged helix' DNA-binding domain"/>
    <property type="match status" value="1"/>
</dbReference>
<sequence length="165" mass="18224">MDKPASRRGKPVDVTQNLSYRLLLLSNTLARSAARDLAEVTDVSVPEWRIVSVVGIRGPISLNDLAQTIAVDKAWVSRTVVALEKKGLIQRAPLPTDGRLFSLKLTEAGKALHLEASEWSQRRQKRLKAVFTAQEYAQFEGFVERLQAVAETMLDPSPKGDSKGN</sequence>
<keyword evidence="2" id="KW-0238">DNA-binding</keyword>
<comment type="caution">
    <text evidence="5">The sequence shown here is derived from an EMBL/GenBank/DDBJ whole genome shotgun (WGS) entry which is preliminary data.</text>
</comment>
<feature type="domain" description="HTH marR-type" evidence="4">
    <location>
        <begin position="15"/>
        <end position="148"/>
    </location>
</feature>
<evidence type="ECO:0000256" key="3">
    <source>
        <dbReference type="ARBA" id="ARBA00023163"/>
    </source>
</evidence>
<dbReference type="InterPro" id="IPR036390">
    <property type="entry name" value="WH_DNA-bd_sf"/>
</dbReference>
<gene>
    <name evidence="5" type="ORF">L5014_07690</name>
</gene>
<dbReference type="Proteomes" id="UP001139308">
    <property type="component" value="Unassembled WGS sequence"/>
</dbReference>
<dbReference type="GO" id="GO:0003677">
    <property type="term" value="F:DNA binding"/>
    <property type="evidence" value="ECO:0007669"/>
    <property type="project" value="UniProtKB-KW"/>
</dbReference>
<dbReference type="EMBL" id="JAKLJA010000004">
    <property type="protein sequence ID" value="MCG5073246.1"/>
    <property type="molecule type" value="Genomic_DNA"/>
</dbReference>
<keyword evidence="3" id="KW-0804">Transcription</keyword>
<evidence type="ECO:0000313" key="6">
    <source>
        <dbReference type="Proteomes" id="UP001139308"/>
    </source>
</evidence>
<dbReference type="PANTHER" id="PTHR35790">
    <property type="entry name" value="HTH-TYPE TRANSCRIPTIONAL REGULATOR PCHR"/>
    <property type="match status" value="1"/>
</dbReference>
<dbReference type="InterPro" id="IPR052067">
    <property type="entry name" value="Metal_resp_HTH_trans_reg"/>
</dbReference>
<accession>A0A9X1RIS2</accession>
<evidence type="ECO:0000259" key="4">
    <source>
        <dbReference type="PROSITE" id="PS50995"/>
    </source>
</evidence>
<dbReference type="Gene3D" id="1.10.10.10">
    <property type="entry name" value="Winged helix-like DNA-binding domain superfamily/Winged helix DNA-binding domain"/>
    <property type="match status" value="1"/>
</dbReference>
<proteinExistence type="predicted"/>
<organism evidence="5 6">
    <name type="scientific">Paraburkholderia tagetis</name>
    <dbReference type="NCBI Taxonomy" id="2913261"/>
    <lineage>
        <taxon>Bacteria</taxon>
        <taxon>Pseudomonadati</taxon>
        <taxon>Pseudomonadota</taxon>
        <taxon>Betaproteobacteria</taxon>
        <taxon>Burkholderiales</taxon>
        <taxon>Burkholderiaceae</taxon>
        <taxon>Paraburkholderia</taxon>
    </lineage>
</organism>